<reference evidence="7" key="1">
    <citation type="submission" date="2021-02" db="EMBL/GenBank/DDBJ databases">
        <authorList>
            <person name="Dougan E. K."/>
            <person name="Rhodes N."/>
            <person name="Thang M."/>
            <person name="Chan C."/>
        </authorList>
    </citation>
    <scope>NUCLEOTIDE SEQUENCE</scope>
</reference>
<dbReference type="GO" id="GO:0032259">
    <property type="term" value="P:methylation"/>
    <property type="evidence" value="ECO:0007669"/>
    <property type="project" value="UniProtKB-KW"/>
</dbReference>
<feature type="non-terminal residue" evidence="7">
    <location>
        <position position="229"/>
    </location>
</feature>
<keyword evidence="8" id="KW-1185">Reference proteome</keyword>
<gene>
    <name evidence="7" type="ORF">PGLA1383_LOCUS25696</name>
</gene>
<evidence type="ECO:0000313" key="8">
    <source>
        <dbReference type="Proteomes" id="UP000654075"/>
    </source>
</evidence>
<comment type="caution">
    <text evidence="7">The sequence shown here is derived from an EMBL/GenBank/DDBJ whole genome shotgun (WGS) entry which is preliminary data.</text>
</comment>
<dbReference type="Gene3D" id="3.40.50.150">
    <property type="entry name" value="Vaccinia Virus protein VP39"/>
    <property type="match status" value="1"/>
</dbReference>
<keyword evidence="4" id="KW-0949">S-adenosyl-L-methionine</keyword>
<evidence type="ECO:0000256" key="6">
    <source>
        <dbReference type="ARBA" id="ARBA00023453"/>
    </source>
</evidence>
<dbReference type="GO" id="GO:0006584">
    <property type="term" value="P:catecholamine metabolic process"/>
    <property type="evidence" value="ECO:0007669"/>
    <property type="project" value="UniProtKB-KW"/>
</dbReference>
<dbReference type="GO" id="GO:0016206">
    <property type="term" value="F:catechol O-methyltransferase activity"/>
    <property type="evidence" value="ECO:0007669"/>
    <property type="project" value="UniProtKB-EC"/>
</dbReference>
<keyword evidence="5" id="KW-0128">Catecholamine metabolism</keyword>
<dbReference type="Pfam" id="PF01596">
    <property type="entry name" value="Methyltransf_3"/>
    <property type="match status" value="1"/>
</dbReference>
<sequence>MLEVGAYCGYSSLRMAIARPGSRILTLEANPSTAVIARSVVAYSGLAHLIDVRVGHSEDVLPLLGTDGWGGQGASPAPPFDIVFFDQRGSRYVADLKTLESSGCLAPGAVVVCDNVLKPGAPALLWHVLRSGLYETQIMAVTEYAMPGVEDWMSMSVYRHPQGEQQQAPPPPLPASLRRLEWEADQMRNRNQTGGVDFEAWAQFAATMRSSLASSAGIAPEKPWAGGEK</sequence>
<dbReference type="PANTHER" id="PTHR43836">
    <property type="entry name" value="CATECHOL O-METHYLTRANSFERASE 1-RELATED"/>
    <property type="match status" value="1"/>
</dbReference>
<dbReference type="AlphaFoldDB" id="A0A813F858"/>
<dbReference type="EC" id="2.1.1.6" evidence="1"/>
<evidence type="ECO:0000313" key="7">
    <source>
        <dbReference type="EMBL" id="CAE8607790.1"/>
    </source>
</evidence>
<protein>
    <recommendedName>
        <fullName evidence="1">catechol O-methyltransferase</fullName>
        <ecNumber evidence="1">2.1.1.6</ecNumber>
    </recommendedName>
</protein>
<dbReference type="SUPFAM" id="SSF53335">
    <property type="entry name" value="S-adenosyl-L-methionine-dependent methyltransferases"/>
    <property type="match status" value="1"/>
</dbReference>
<keyword evidence="3" id="KW-0808">Transferase</keyword>
<comment type="similarity">
    <text evidence="6">Belongs to the class I-like SAM-binding methyltransferase superfamily. Cation-dependent O-methyltransferase family.</text>
</comment>
<organism evidence="7 8">
    <name type="scientific">Polarella glacialis</name>
    <name type="common">Dinoflagellate</name>
    <dbReference type="NCBI Taxonomy" id="89957"/>
    <lineage>
        <taxon>Eukaryota</taxon>
        <taxon>Sar</taxon>
        <taxon>Alveolata</taxon>
        <taxon>Dinophyceae</taxon>
        <taxon>Suessiales</taxon>
        <taxon>Suessiaceae</taxon>
        <taxon>Polarella</taxon>
    </lineage>
</organism>
<name>A0A813F858_POLGL</name>
<dbReference type="InterPro" id="IPR029063">
    <property type="entry name" value="SAM-dependent_MTases_sf"/>
</dbReference>
<evidence type="ECO:0000256" key="2">
    <source>
        <dbReference type="ARBA" id="ARBA00022603"/>
    </source>
</evidence>
<evidence type="ECO:0000256" key="1">
    <source>
        <dbReference type="ARBA" id="ARBA00012880"/>
    </source>
</evidence>
<dbReference type="OrthoDB" id="186626at2759"/>
<evidence type="ECO:0000256" key="4">
    <source>
        <dbReference type="ARBA" id="ARBA00022691"/>
    </source>
</evidence>
<dbReference type="CDD" id="cd02440">
    <property type="entry name" value="AdoMet_MTases"/>
    <property type="match status" value="1"/>
</dbReference>
<dbReference type="PROSITE" id="PS51682">
    <property type="entry name" value="SAM_OMT_I"/>
    <property type="match status" value="1"/>
</dbReference>
<evidence type="ECO:0000256" key="3">
    <source>
        <dbReference type="ARBA" id="ARBA00022679"/>
    </source>
</evidence>
<dbReference type="EMBL" id="CAJNNV010022083">
    <property type="protein sequence ID" value="CAE8607790.1"/>
    <property type="molecule type" value="Genomic_DNA"/>
</dbReference>
<accession>A0A813F858</accession>
<dbReference type="PANTHER" id="PTHR43836:SF2">
    <property type="entry name" value="CATECHOL O-METHYLTRANSFERASE 1-RELATED"/>
    <property type="match status" value="1"/>
</dbReference>
<proteinExistence type="inferred from homology"/>
<dbReference type="Proteomes" id="UP000654075">
    <property type="component" value="Unassembled WGS sequence"/>
</dbReference>
<evidence type="ECO:0000256" key="5">
    <source>
        <dbReference type="ARBA" id="ARBA00022939"/>
    </source>
</evidence>
<dbReference type="InterPro" id="IPR002935">
    <property type="entry name" value="SAM_O-MeTrfase"/>
</dbReference>
<keyword evidence="2" id="KW-0489">Methyltransferase</keyword>